<sequence length="114" mass="13125">MALRFATASPLALLIYRRIQLGPTTKLLDPGIAAPLFILIFYIMFLLYARMKLDGFFPAWLRRLGHLLKLRLNDILIEEDDDDDESAVDSMSHDQYEYDPIAKIRAAELIKTKV</sequence>
<reference evidence="2 3" key="1">
    <citation type="journal article" date="2011" name="Science">
        <title>The ecoresponsive genome of Daphnia pulex.</title>
        <authorList>
            <person name="Colbourne J.K."/>
            <person name="Pfrender M.E."/>
            <person name="Gilbert D."/>
            <person name="Thomas W.K."/>
            <person name="Tucker A."/>
            <person name="Oakley T.H."/>
            <person name="Tokishita S."/>
            <person name="Aerts A."/>
            <person name="Arnold G.J."/>
            <person name="Basu M.K."/>
            <person name="Bauer D.J."/>
            <person name="Caceres C.E."/>
            <person name="Carmel L."/>
            <person name="Casola C."/>
            <person name="Choi J.H."/>
            <person name="Detter J.C."/>
            <person name="Dong Q."/>
            <person name="Dusheyko S."/>
            <person name="Eads B.D."/>
            <person name="Frohlich T."/>
            <person name="Geiler-Samerotte K.A."/>
            <person name="Gerlach D."/>
            <person name="Hatcher P."/>
            <person name="Jogdeo S."/>
            <person name="Krijgsveld J."/>
            <person name="Kriventseva E.V."/>
            <person name="Kultz D."/>
            <person name="Laforsch C."/>
            <person name="Lindquist E."/>
            <person name="Lopez J."/>
            <person name="Manak J.R."/>
            <person name="Muller J."/>
            <person name="Pangilinan J."/>
            <person name="Patwardhan R.P."/>
            <person name="Pitluck S."/>
            <person name="Pritham E.J."/>
            <person name="Rechtsteiner A."/>
            <person name="Rho M."/>
            <person name="Rogozin I.B."/>
            <person name="Sakarya O."/>
            <person name="Salamov A."/>
            <person name="Schaack S."/>
            <person name="Shapiro H."/>
            <person name="Shiga Y."/>
            <person name="Skalitzky C."/>
            <person name="Smith Z."/>
            <person name="Souvorov A."/>
            <person name="Sung W."/>
            <person name="Tang Z."/>
            <person name="Tsuchiya D."/>
            <person name="Tu H."/>
            <person name="Vos H."/>
            <person name="Wang M."/>
            <person name="Wolf Y.I."/>
            <person name="Yamagata H."/>
            <person name="Yamada T."/>
            <person name="Ye Y."/>
            <person name="Shaw J.R."/>
            <person name="Andrews J."/>
            <person name="Crease T.J."/>
            <person name="Tang H."/>
            <person name="Lucas S.M."/>
            <person name="Robertson H.M."/>
            <person name="Bork P."/>
            <person name="Koonin E.V."/>
            <person name="Zdobnov E.M."/>
            <person name="Grigoriev I.V."/>
            <person name="Lynch M."/>
            <person name="Boore J.L."/>
        </authorList>
    </citation>
    <scope>NUCLEOTIDE SEQUENCE [LARGE SCALE GENOMIC DNA]</scope>
</reference>
<proteinExistence type="predicted"/>
<gene>
    <name evidence="2" type="ORF">DAPPUDRAFT_266626</name>
</gene>
<keyword evidence="1" id="KW-0472">Membrane</keyword>
<evidence type="ECO:0000313" key="3">
    <source>
        <dbReference type="Proteomes" id="UP000000305"/>
    </source>
</evidence>
<keyword evidence="3" id="KW-1185">Reference proteome</keyword>
<dbReference type="HOGENOM" id="CLU_2123519_0_0_1"/>
<keyword evidence="1" id="KW-0812">Transmembrane</keyword>
<dbReference type="AlphaFoldDB" id="E9HVB1"/>
<dbReference type="EMBL" id="GL732847">
    <property type="protein sequence ID" value="EFX64318.1"/>
    <property type="molecule type" value="Genomic_DNA"/>
</dbReference>
<organism evidence="2 3">
    <name type="scientific">Daphnia pulex</name>
    <name type="common">Water flea</name>
    <dbReference type="NCBI Taxonomy" id="6669"/>
    <lineage>
        <taxon>Eukaryota</taxon>
        <taxon>Metazoa</taxon>
        <taxon>Ecdysozoa</taxon>
        <taxon>Arthropoda</taxon>
        <taxon>Crustacea</taxon>
        <taxon>Branchiopoda</taxon>
        <taxon>Diplostraca</taxon>
        <taxon>Cladocera</taxon>
        <taxon>Anomopoda</taxon>
        <taxon>Daphniidae</taxon>
        <taxon>Daphnia</taxon>
    </lineage>
</organism>
<evidence type="ECO:0000256" key="1">
    <source>
        <dbReference type="SAM" id="Phobius"/>
    </source>
</evidence>
<protein>
    <submittedName>
        <fullName evidence="2">Uncharacterized protein</fullName>
    </submittedName>
</protein>
<keyword evidence="1" id="KW-1133">Transmembrane helix</keyword>
<dbReference type="Proteomes" id="UP000000305">
    <property type="component" value="Unassembled WGS sequence"/>
</dbReference>
<accession>E9HVB1</accession>
<dbReference type="KEGG" id="dpx:DAPPUDRAFT_266626"/>
<dbReference type="InParanoid" id="E9HVB1"/>
<name>E9HVB1_DAPPU</name>
<dbReference type="OrthoDB" id="10487207at2759"/>
<evidence type="ECO:0000313" key="2">
    <source>
        <dbReference type="EMBL" id="EFX64318.1"/>
    </source>
</evidence>
<feature type="transmembrane region" description="Helical" evidence="1">
    <location>
        <begin position="31"/>
        <end position="49"/>
    </location>
</feature>